<dbReference type="Proteomes" id="UP000272942">
    <property type="component" value="Unassembled WGS sequence"/>
</dbReference>
<sequence>MRHKQDVEKPRDYWAYRQARVDVRQNGRVLLLVKAAYNQWDSPVKLATPNIQAKACSILFGRPPLEVLLVNRTPQAEPIEDMELLATMQEFISRTKRILILGDFNLPDIC</sequence>
<dbReference type="EMBL" id="UZAN01069012">
    <property type="protein sequence ID" value="VDP94673.1"/>
    <property type="molecule type" value="Genomic_DNA"/>
</dbReference>
<proteinExistence type="predicted"/>
<dbReference type="WBParaSite" id="ECPE_0001742801-mRNA-1">
    <property type="protein sequence ID" value="ECPE_0001742801-mRNA-1"/>
    <property type="gene ID" value="ECPE_0001742801"/>
</dbReference>
<dbReference type="OrthoDB" id="9393271at2759"/>
<protein>
    <submittedName>
        <fullName evidence="3">Endo/exonuclease/phosphatase domain-containing protein</fullName>
    </submittedName>
</protein>
<keyword evidence="2" id="KW-1185">Reference proteome</keyword>
<evidence type="ECO:0000313" key="3">
    <source>
        <dbReference type="WBParaSite" id="ECPE_0001742801-mRNA-1"/>
    </source>
</evidence>
<name>A0A183BDU8_9TREM</name>
<gene>
    <name evidence="1" type="ORF">ECPE_LOCUS17383</name>
</gene>
<evidence type="ECO:0000313" key="2">
    <source>
        <dbReference type="Proteomes" id="UP000272942"/>
    </source>
</evidence>
<evidence type="ECO:0000313" key="1">
    <source>
        <dbReference type="EMBL" id="VDP94673.1"/>
    </source>
</evidence>
<accession>A0A183BDU8</accession>
<organism evidence="3">
    <name type="scientific">Echinostoma caproni</name>
    <dbReference type="NCBI Taxonomy" id="27848"/>
    <lineage>
        <taxon>Eukaryota</taxon>
        <taxon>Metazoa</taxon>
        <taxon>Spiralia</taxon>
        <taxon>Lophotrochozoa</taxon>
        <taxon>Platyhelminthes</taxon>
        <taxon>Trematoda</taxon>
        <taxon>Digenea</taxon>
        <taxon>Plagiorchiida</taxon>
        <taxon>Echinostomata</taxon>
        <taxon>Echinostomatoidea</taxon>
        <taxon>Echinostomatidae</taxon>
        <taxon>Echinostoma</taxon>
    </lineage>
</organism>
<dbReference type="AlphaFoldDB" id="A0A183BDU8"/>
<reference evidence="1 2" key="2">
    <citation type="submission" date="2018-11" db="EMBL/GenBank/DDBJ databases">
        <authorList>
            <consortium name="Pathogen Informatics"/>
        </authorList>
    </citation>
    <scope>NUCLEOTIDE SEQUENCE [LARGE SCALE GENOMIC DNA]</scope>
    <source>
        <strain evidence="1 2">Egypt</strain>
    </source>
</reference>
<reference evidence="3" key="1">
    <citation type="submission" date="2016-06" db="UniProtKB">
        <authorList>
            <consortium name="WormBaseParasite"/>
        </authorList>
    </citation>
    <scope>IDENTIFICATION</scope>
</reference>